<dbReference type="AlphaFoldDB" id="A0A9P5N9Z5"/>
<comment type="caution">
    <text evidence="2">The sequence shown here is derived from an EMBL/GenBank/DDBJ whole genome shotgun (WGS) entry which is preliminary data.</text>
</comment>
<dbReference type="Proteomes" id="UP000724874">
    <property type="component" value="Unassembled WGS sequence"/>
</dbReference>
<name>A0A9P5N9Z5_GYMJU</name>
<keyword evidence="1" id="KW-0812">Transmembrane</keyword>
<proteinExistence type="predicted"/>
<evidence type="ECO:0000313" key="2">
    <source>
        <dbReference type="EMBL" id="KAF8875024.1"/>
    </source>
</evidence>
<dbReference type="OrthoDB" id="3038990at2759"/>
<dbReference type="EMBL" id="JADNYJ010000203">
    <property type="protein sequence ID" value="KAF8875024.1"/>
    <property type="molecule type" value="Genomic_DNA"/>
</dbReference>
<feature type="transmembrane region" description="Helical" evidence="1">
    <location>
        <begin position="112"/>
        <end position="133"/>
    </location>
</feature>
<keyword evidence="3" id="KW-1185">Reference proteome</keyword>
<organism evidence="2 3">
    <name type="scientific">Gymnopilus junonius</name>
    <name type="common">Spectacular rustgill mushroom</name>
    <name type="synonym">Gymnopilus spectabilis subsp. junonius</name>
    <dbReference type="NCBI Taxonomy" id="109634"/>
    <lineage>
        <taxon>Eukaryota</taxon>
        <taxon>Fungi</taxon>
        <taxon>Dikarya</taxon>
        <taxon>Basidiomycota</taxon>
        <taxon>Agaricomycotina</taxon>
        <taxon>Agaricomycetes</taxon>
        <taxon>Agaricomycetidae</taxon>
        <taxon>Agaricales</taxon>
        <taxon>Agaricineae</taxon>
        <taxon>Hymenogastraceae</taxon>
        <taxon>Gymnopilus</taxon>
    </lineage>
</organism>
<gene>
    <name evidence="2" type="ORF">CPB84DRAFT_555702</name>
</gene>
<feature type="transmembrane region" description="Helical" evidence="1">
    <location>
        <begin position="139"/>
        <end position="161"/>
    </location>
</feature>
<evidence type="ECO:0008006" key="4">
    <source>
        <dbReference type="Google" id="ProtNLM"/>
    </source>
</evidence>
<keyword evidence="1" id="KW-0472">Membrane</keyword>
<sequence length="315" mass="35128">MTSDIPMSTLNSPTPSVLDPSHPLAHLASLPPSLAYEFMIAMYVLVAAAVVHMWDVLNSLHEDYEYFVIPTKLSDVAYCISRLSTLSFLLFAVMFGTALVADCENAFKMATWLSCAAMSSTSLLFIFRLHAIYGNDKKVHYFFSFMWLAALGASLIGVLDVDYTNVGHAKHCFSGTVKPYASMCNRITLLNDSFISSAISFRLMQVSLLDEERATMKGTLKAFFAEKDLWNLAKRLLHNGQAYYLTITGLVSITAVAFHINSIPPVYRSVMRITNLALINIMACRVHRRMMSGKYTNNTTDILPLTLFKDVQPGE</sequence>
<reference evidence="2" key="1">
    <citation type="submission" date="2020-11" db="EMBL/GenBank/DDBJ databases">
        <authorList>
            <consortium name="DOE Joint Genome Institute"/>
            <person name="Ahrendt S."/>
            <person name="Riley R."/>
            <person name="Andreopoulos W."/>
            <person name="LaButti K."/>
            <person name="Pangilinan J."/>
            <person name="Ruiz-duenas F.J."/>
            <person name="Barrasa J.M."/>
            <person name="Sanchez-Garcia M."/>
            <person name="Camarero S."/>
            <person name="Miyauchi S."/>
            <person name="Serrano A."/>
            <person name="Linde D."/>
            <person name="Babiker R."/>
            <person name="Drula E."/>
            <person name="Ayuso-Fernandez I."/>
            <person name="Pacheco R."/>
            <person name="Padilla G."/>
            <person name="Ferreira P."/>
            <person name="Barriuso J."/>
            <person name="Kellner H."/>
            <person name="Castanera R."/>
            <person name="Alfaro M."/>
            <person name="Ramirez L."/>
            <person name="Pisabarro A.G."/>
            <person name="Kuo A."/>
            <person name="Tritt A."/>
            <person name="Lipzen A."/>
            <person name="He G."/>
            <person name="Yan M."/>
            <person name="Ng V."/>
            <person name="Cullen D."/>
            <person name="Martin F."/>
            <person name="Rosso M.-N."/>
            <person name="Henrissat B."/>
            <person name="Hibbett D."/>
            <person name="Martinez A.T."/>
            <person name="Grigoriev I.V."/>
        </authorList>
    </citation>
    <scope>NUCLEOTIDE SEQUENCE</scope>
    <source>
        <strain evidence="2">AH 44721</strain>
    </source>
</reference>
<evidence type="ECO:0000313" key="3">
    <source>
        <dbReference type="Proteomes" id="UP000724874"/>
    </source>
</evidence>
<accession>A0A9P5N9Z5</accession>
<feature type="transmembrane region" description="Helical" evidence="1">
    <location>
        <begin position="80"/>
        <end position="100"/>
    </location>
</feature>
<feature type="transmembrane region" description="Helical" evidence="1">
    <location>
        <begin position="34"/>
        <end position="54"/>
    </location>
</feature>
<protein>
    <recommendedName>
        <fullName evidence="4">Transmembrane protein</fullName>
    </recommendedName>
</protein>
<keyword evidence="1" id="KW-1133">Transmembrane helix</keyword>
<evidence type="ECO:0000256" key="1">
    <source>
        <dbReference type="SAM" id="Phobius"/>
    </source>
</evidence>
<feature type="transmembrane region" description="Helical" evidence="1">
    <location>
        <begin position="242"/>
        <end position="260"/>
    </location>
</feature>